<reference evidence="1" key="1">
    <citation type="submission" date="2020-04" db="EMBL/GenBank/DDBJ databases">
        <authorList>
            <person name="Broberg M."/>
        </authorList>
    </citation>
    <scope>NUCLEOTIDE SEQUENCE</scope>
</reference>
<gene>
    <name evidence="1" type="ORF">CRV2_00012299</name>
</gene>
<accession>A0ACA9TX53</accession>
<comment type="caution">
    <text evidence="1">The sequence shown here is derived from an EMBL/GenBank/DDBJ whole genome shotgun (WGS) entry which is preliminary data.</text>
</comment>
<proteinExistence type="predicted"/>
<dbReference type="EMBL" id="CADEHS020000009">
    <property type="protein sequence ID" value="CAG9945561.1"/>
    <property type="molecule type" value="Genomic_DNA"/>
</dbReference>
<dbReference type="Proteomes" id="UP000836387">
    <property type="component" value="Unassembled WGS sequence"/>
</dbReference>
<evidence type="ECO:0000313" key="2">
    <source>
        <dbReference type="Proteomes" id="UP000836387"/>
    </source>
</evidence>
<name>A0ACA9TX53_BIOOC</name>
<reference evidence="1" key="2">
    <citation type="submission" date="2021-10" db="EMBL/GenBank/DDBJ databases">
        <authorList>
            <person name="Piombo E."/>
        </authorList>
    </citation>
    <scope>NUCLEOTIDE SEQUENCE</scope>
</reference>
<evidence type="ECO:0000313" key="1">
    <source>
        <dbReference type="EMBL" id="CAG9945561.1"/>
    </source>
</evidence>
<organism evidence="1 2">
    <name type="scientific">Clonostachys rosea f. rosea IK726</name>
    <dbReference type="NCBI Taxonomy" id="1349383"/>
    <lineage>
        <taxon>Eukaryota</taxon>
        <taxon>Fungi</taxon>
        <taxon>Dikarya</taxon>
        <taxon>Ascomycota</taxon>
        <taxon>Pezizomycotina</taxon>
        <taxon>Sordariomycetes</taxon>
        <taxon>Hypocreomycetidae</taxon>
        <taxon>Hypocreales</taxon>
        <taxon>Bionectriaceae</taxon>
        <taxon>Clonostachys</taxon>
    </lineage>
</organism>
<keyword evidence="2" id="KW-1185">Reference proteome</keyword>
<sequence>MTTAVAPTSSKLEATSSNATDGPPYCTAILQPGTEALSVSPSDFLASRPDIHNVLAGCMVFRPTLASVRDSWVYETLLLRRSASDSYPLKWEVPAGTADPELDPTIISTAVRELWEETGLRAQCIICPITLGIAGNAGVWIDEEGRDARMDPELSVCLVPSAGKTWAVVTFLVMAEPGSEWNEVELRPEEHSEYAWVTEEEVRTSRMKSKNGAPFDFVSEAMRLTIIEGFRMKKLIGEMVEAARSAKRAASSAPYLNSTPTSVSTMA</sequence>
<protein>
    <submittedName>
        <fullName evidence="1">Uncharacterized protein</fullName>
    </submittedName>
</protein>